<evidence type="ECO:0000256" key="1">
    <source>
        <dbReference type="ARBA" id="ARBA00023015"/>
    </source>
</evidence>
<dbReference type="GO" id="GO:0000976">
    <property type="term" value="F:transcription cis-regulatory region binding"/>
    <property type="evidence" value="ECO:0007669"/>
    <property type="project" value="TreeGrafter"/>
</dbReference>
<dbReference type="InterPro" id="IPR036271">
    <property type="entry name" value="Tet_transcr_reg_TetR-rel_C_sf"/>
</dbReference>
<evidence type="ECO:0000256" key="3">
    <source>
        <dbReference type="ARBA" id="ARBA00023163"/>
    </source>
</evidence>
<dbReference type="GO" id="GO:0003700">
    <property type="term" value="F:DNA-binding transcription factor activity"/>
    <property type="evidence" value="ECO:0007669"/>
    <property type="project" value="TreeGrafter"/>
</dbReference>
<dbReference type="Proteomes" id="UP000045782">
    <property type="component" value="Unassembled WGS sequence"/>
</dbReference>
<dbReference type="PROSITE" id="PS50977">
    <property type="entry name" value="HTH_TETR_2"/>
    <property type="match status" value="1"/>
</dbReference>
<evidence type="ECO:0000256" key="2">
    <source>
        <dbReference type="ARBA" id="ARBA00023125"/>
    </source>
</evidence>
<sequence length="258" mass="27424">MVNVLLLCEHGKTMSSSVRRNNEGTDPAVVRNPRVDLVSAAVRLLNEQGPDALQTRKIAAAAGTSTMAVYTYFGGMRELIAEVAEAGLRQFAEAQAAVEQSDDVIADFMLTGMAYRQFAIDYPHMYRLMFGVTSAHGVNAPRRNMFDTSHVTPEHPSAAYLFRCVQRAMAAGRIDGSPEDAAKVAATAAKFWTVMHGFVMLELAGFWGDDGAAVGPVLASMTTDLLVALGDTPERLSGSAAAAAARLAPSAGDSRKPS</sequence>
<reference evidence="4 5" key="1">
    <citation type="submission" date="2015-03" db="EMBL/GenBank/DDBJ databases">
        <authorList>
            <person name="Murphy D."/>
        </authorList>
    </citation>
    <scope>NUCLEOTIDE SEQUENCE [LARGE SCALE GENOMIC DNA]</scope>
    <source>
        <strain evidence="4 5">PAP088</strain>
    </source>
</reference>
<dbReference type="AlphaFoldDB" id="A0A0U0ZIX9"/>
<dbReference type="EMBL" id="CSWP01000002">
    <property type="protein sequence ID" value="CPV41717.1"/>
    <property type="molecule type" value="Genomic_DNA"/>
</dbReference>
<dbReference type="SUPFAM" id="SSF48498">
    <property type="entry name" value="Tetracyclin repressor-like, C-terminal domain"/>
    <property type="match status" value="1"/>
</dbReference>
<keyword evidence="2" id="KW-0238">DNA-binding</keyword>
<dbReference type="RefSeq" id="WP_016892532.1">
    <property type="nucleotide sequence ID" value="NZ_CP014961.1"/>
</dbReference>
<name>A0A0U0ZIX9_9MYCO</name>
<dbReference type="PANTHER" id="PTHR30055">
    <property type="entry name" value="HTH-TYPE TRANSCRIPTIONAL REGULATOR RUTR"/>
    <property type="match status" value="1"/>
</dbReference>
<gene>
    <name evidence="4" type="ORF">ERS075579_01305</name>
</gene>
<keyword evidence="1" id="KW-0805">Transcription regulation</keyword>
<organism evidence="4 5">
    <name type="scientific">Mycobacteroides abscessus</name>
    <dbReference type="NCBI Taxonomy" id="36809"/>
    <lineage>
        <taxon>Bacteria</taxon>
        <taxon>Bacillati</taxon>
        <taxon>Actinomycetota</taxon>
        <taxon>Actinomycetes</taxon>
        <taxon>Mycobacteriales</taxon>
        <taxon>Mycobacteriaceae</taxon>
        <taxon>Mycobacteroides</taxon>
    </lineage>
</organism>
<proteinExistence type="predicted"/>
<dbReference type="InterPro" id="IPR009057">
    <property type="entry name" value="Homeodomain-like_sf"/>
</dbReference>
<accession>A0A0U0ZIX9</accession>
<keyword evidence="3" id="KW-0804">Transcription</keyword>
<dbReference type="PRINTS" id="PR00455">
    <property type="entry name" value="HTHTETR"/>
</dbReference>
<protein>
    <submittedName>
        <fullName evidence="4">Putative transcriptional regulator, TetR family</fullName>
    </submittedName>
</protein>
<dbReference type="SUPFAM" id="SSF46689">
    <property type="entry name" value="Homeodomain-like"/>
    <property type="match status" value="1"/>
</dbReference>
<dbReference type="InterPro" id="IPR001647">
    <property type="entry name" value="HTH_TetR"/>
</dbReference>
<dbReference type="PANTHER" id="PTHR30055:SF209">
    <property type="entry name" value="POSSIBLE TRANSCRIPTIONAL REGULATORY PROTEIN (PROBABLY TETR-FAMILY)"/>
    <property type="match status" value="1"/>
</dbReference>
<dbReference type="Gene3D" id="1.10.357.10">
    <property type="entry name" value="Tetracycline Repressor, domain 2"/>
    <property type="match status" value="1"/>
</dbReference>
<evidence type="ECO:0000313" key="4">
    <source>
        <dbReference type="EMBL" id="CPV41717.1"/>
    </source>
</evidence>
<dbReference type="InterPro" id="IPR050109">
    <property type="entry name" value="HTH-type_TetR-like_transc_reg"/>
</dbReference>
<evidence type="ECO:0000313" key="5">
    <source>
        <dbReference type="Proteomes" id="UP000045782"/>
    </source>
</evidence>
<dbReference type="Pfam" id="PF00440">
    <property type="entry name" value="TetR_N"/>
    <property type="match status" value="1"/>
</dbReference>
<dbReference type="Pfam" id="PF13305">
    <property type="entry name" value="TetR_C_33"/>
    <property type="match status" value="1"/>
</dbReference>
<dbReference type="InterPro" id="IPR025996">
    <property type="entry name" value="MT1864/Rv1816-like_C"/>
</dbReference>